<keyword evidence="2" id="KW-1185">Reference proteome</keyword>
<dbReference type="Pfam" id="PF04365">
    <property type="entry name" value="BrnT_toxin"/>
    <property type="match status" value="1"/>
</dbReference>
<comment type="caution">
    <text evidence="1">The sequence shown here is derived from an EMBL/GenBank/DDBJ whole genome shotgun (WGS) entry which is preliminary data.</text>
</comment>
<name>A0A212A6L3_9RHOB</name>
<dbReference type="OrthoDB" id="839663at2"/>
<sequence length="91" mass="10754">MEIDCDPVKREATLRERKLDMLEVGQLFDGPTLTTEDDRFDYGETRLITIGFLNSRMLVVVWTARGDTRWIISMRKANDREQKAYAPRFQR</sequence>
<evidence type="ECO:0000313" key="2">
    <source>
        <dbReference type="Proteomes" id="UP000196878"/>
    </source>
</evidence>
<evidence type="ECO:0008006" key="3">
    <source>
        <dbReference type="Google" id="ProtNLM"/>
    </source>
</evidence>
<proteinExistence type="predicted"/>
<dbReference type="InterPro" id="IPR038573">
    <property type="entry name" value="BrnT_sf"/>
</dbReference>
<evidence type="ECO:0000313" key="1">
    <source>
        <dbReference type="EMBL" id="OWJ74767.1"/>
    </source>
</evidence>
<dbReference type="AlphaFoldDB" id="A0A212A6L3"/>
<dbReference type="InterPro" id="IPR007460">
    <property type="entry name" value="BrnT_toxin"/>
</dbReference>
<organism evidence="1 2">
    <name type="scientific">Haematobacter genomosp. 1</name>
    <dbReference type="NCBI Taxonomy" id="366618"/>
    <lineage>
        <taxon>Bacteria</taxon>
        <taxon>Pseudomonadati</taxon>
        <taxon>Pseudomonadota</taxon>
        <taxon>Alphaproteobacteria</taxon>
        <taxon>Rhodobacterales</taxon>
        <taxon>Paracoccaceae</taxon>
        <taxon>Haematobacter</taxon>
    </lineage>
</organism>
<dbReference type="EMBL" id="NIPW01000053">
    <property type="protein sequence ID" value="OWJ74767.1"/>
    <property type="molecule type" value="Genomic_DNA"/>
</dbReference>
<dbReference type="Proteomes" id="UP000196878">
    <property type="component" value="Unassembled WGS sequence"/>
</dbReference>
<accession>A0A212A6L3</accession>
<protein>
    <recommendedName>
        <fullName evidence="3">BrnT family toxin</fullName>
    </recommendedName>
</protein>
<reference evidence="1 2" key="1">
    <citation type="submission" date="2016-12" db="EMBL/GenBank/DDBJ databases">
        <title>Comparison of Traditional DNA-DNA Hybridization with In Silico Genomic Analysis.</title>
        <authorList>
            <person name="Nicholson A.C."/>
            <person name="Humrighouse B.W."/>
            <person name="Graziano J."/>
            <person name="Lasker B."/>
            <person name="Whitney A.M."/>
            <person name="Mcquiston J.R."/>
        </authorList>
    </citation>
    <scope>NUCLEOTIDE SEQUENCE [LARGE SCALE GENOMIC DNA]</scope>
    <source>
        <strain evidence="1 2">H2240</strain>
    </source>
</reference>
<dbReference type="Gene3D" id="3.10.450.530">
    <property type="entry name" value="Ribonuclease toxin, BrnT, of type II toxin-antitoxin system"/>
    <property type="match status" value="1"/>
</dbReference>
<gene>
    <name evidence="1" type="ORF">CDV49_18695</name>
</gene>